<sequence>MTERPAHSLYRSFDEPPQLMSFTACFLQHHYSAPGCAQDLNALPLLAVQCSPERITVLFIQNT</sequence>
<name>A0A252EIQ3_9PROT</name>
<accession>A0A252EIQ3</accession>
<comment type="caution">
    <text evidence="1">The sequence shown here is derived from an EMBL/GenBank/DDBJ whole genome shotgun (WGS) entry which is preliminary data.</text>
</comment>
<evidence type="ECO:0000313" key="2">
    <source>
        <dbReference type="Proteomes" id="UP000195072"/>
    </source>
</evidence>
<organism evidence="1 2">
    <name type="scientific">Acetobacter senegalensis</name>
    <dbReference type="NCBI Taxonomy" id="446692"/>
    <lineage>
        <taxon>Bacteria</taxon>
        <taxon>Pseudomonadati</taxon>
        <taxon>Pseudomonadota</taxon>
        <taxon>Alphaproteobacteria</taxon>
        <taxon>Acetobacterales</taxon>
        <taxon>Acetobacteraceae</taxon>
        <taxon>Acetobacter</taxon>
    </lineage>
</organism>
<dbReference type="AlphaFoldDB" id="A0A252EIQ3"/>
<gene>
    <name evidence="1" type="ORF">HK16_12280</name>
</gene>
<dbReference type="Proteomes" id="UP000195072">
    <property type="component" value="Unassembled WGS sequence"/>
</dbReference>
<protein>
    <submittedName>
        <fullName evidence="1">Uncharacterized protein</fullName>
    </submittedName>
</protein>
<proteinExistence type="predicted"/>
<reference evidence="1 2" key="1">
    <citation type="submission" date="2014-06" db="EMBL/GenBank/DDBJ databases">
        <authorList>
            <person name="Ju J."/>
            <person name="Zhang J."/>
        </authorList>
    </citation>
    <scope>NUCLEOTIDE SEQUENCE [LARGE SCALE GENOMIC DNA]</scope>
    <source>
        <strain evidence="1">DmL_050</strain>
    </source>
</reference>
<evidence type="ECO:0000313" key="1">
    <source>
        <dbReference type="EMBL" id="OUL66084.1"/>
    </source>
</evidence>
<dbReference type="EMBL" id="JOOZ01000041">
    <property type="protein sequence ID" value="OUL66084.1"/>
    <property type="molecule type" value="Genomic_DNA"/>
</dbReference>